<comment type="caution">
    <text evidence="1">The sequence shown here is derived from an EMBL/GenBank/DDBJ whole genome shotgun (WGS) entry which is preliminary data.</text>
</comment>
<sequence length="124" mass="15025">MKRLREELEEILKKDNRYKIDAYLFLFEALDYTRRLFKKRKHVTGQELLEGIKELARIKFGRMAKTVLEDWGVKTTDDFGEIVFNLVEAKILSKTRKDKKEDFHNVYSFDEVFVRDYEIKPNER</sequence>
<reference evidence="1" key="1">
    <citation type="journal article" date="2020" name="mSystems">
        <title>Genome- and Community-Level Interaction Insights into Carbon Utilization and Element Cycling Functions of Hydrothermarchaeota in Hydrothermal Sediment.</title>
        <authorList>
            <person name="Zhou Z."/>
            <person name="Liu Y."/>
            <person name="Xu W."/>
            <person name="Pan J."/>
            <person name="Luo Z.H."/>
            <person name="Li M."/>
        </authorList>
    </citation>
    <scope>NUCLEOTIDE SEQUENCE [LARGE SCALE GENOMIC DNA]</scope>
    <source>
        <strain evidence="1">SpSt-906</strain>
    </source>
</reference>
<evidence type="ECO:0000313" key="1">
    <source>
        <dbReference type="EMBL" id="HGE99014.1"/>
    </source>
</evidence>
<protein>
    <submittedName>
        <fullName evidence="1">Uncharacterized protein</fullName>
    </submittedName>
</protein>
<accession>A0A7C3YSF5</accession>
<dbReference type="AlphaFoldDB" id="A0A7C3YSF5"/>
<dbReference type="EMBL" id="DTMQ01000017">
    <property type="protein sequence ID" value="HGE99014.1"/>
    <property type="molecule type" value="Genomic_DNA"/>
</dbReference>
<dbReference type="InterPro" id="IPR026406">
    <property type="entry name" value="Ver/Plancto_CHP"/>
</dbReference>
<organism evidence="1">
    <name type="scientific">candidate division WOR-3 bacterium</name>
    <dbReference type="NCBI Taxonomy" id="2052148"/>
    <lineage>
        <taxon>Bacteria</taxon>
        <taxon>Bacteria division WOR-3</taxon>
    </lineage>
</organism>
<gene>
    <name evidence="1" type="ORF">ENX07_02940</name>
</gene>
<dbReference type="NCBIfam" id="TIGR04138">
    <property type="entry name" value="Plancto_Ver_chp"/>
    <property type="match status" value="1"/>
</dbReference>
<name>A0A7C3YSF5_UNCW3</name>
<proteinExistence type="predicted"/>